<feature type="region of interest" description="Disordered" evidence="1">
    <location>
        <begin position="110"/>
        <end position="139"/>
    </location>
</feature>
<proteinExistence type="predicted"/>
<name>A0A7Z0WNK5_9PSEU</name>
<keyword evidence="3" id="KW-1185">Reference proteome</keyword>
<sequence length="139" mass="15783">MGETIEAGTPNIDKVAEQALTRWLNRVDEQRAPRTTGTVNQLIDAYFEVVDIDRDTMRGWQVQVFERFFAEPRRCRKHCDRRPWARSGGPWPETDWESTLSVTGRHGGLIQLPSGSGGLPTDSVSRPRRTSSATELIMR</sequence>
<evidence type="ECO:0008006" key="4">
    <source>
        <dbReference type="Google" id="ProtNLM"/>
    </source>
</evidence>
<comment type="caution">
    <text evidence="2">The sequence shown here is derived from an EMBL/GenBank/DDBJ whole genome shotgun (WGS) entry which is preliminary data.</text>
</comment>
<gene>
    <name evidence="2" type="ORF">BLA60_12450</name>
</gene>
<protein>
    <recommendedName>
        <fullName evidence="4">Integrase-like protein</fullName>
    </recommendedName>
</protein>
<reference evidence="2 3" key="1">
    <citation type="submission" date="2016-12" db="EMBL/GenBank/DDBJ databases">
        <title>The draft genome sequence of Actinophytocola xinjiangensis.</title>
        <authorList>
            <person name="Wang W."/>
            <person name="Yuan L."/>
        </authorList>
    </citation>
    <scope>NUCLEOTIDE SEQUENCE [LARGE SCALE GENOMIC DNA]</scope>
    <source>
        <strain evidence="2 3">CGMCC 4.4663</strain>
    </source>
</reference>
<evidence type="ECO:0000256" key="1">
    <source>
        <dbReference type="SAM" id="MobiDB-lite"/>
    </source>
</evidence>
<accession>A0A7Z0WNK5</accession>
<evidence type="ECO:0000313" key="2">
    <source>
        <dbReference type="EMBL" id="OLF11722.1"/>
    </source>
</evidence>
<feature type="compositionally biased region" description="Polar residues" evidence="1">
    <location>
        <begin position="130"/>
        <end position="139"/>
    </location>
</feature>
<dbReference type="EMBL" id="MSIF01000004">
    <property type="protein sequence ID" value="OLF11722.1"/>
    <property type="molecule type" value="Genomic_DNA"/>
</dbReference>
<dbReference type="Proteomes" id="UP000185696">
    <property type="component" value="Unassembled WGS sequence"/>
</dbReference>
<evidence type="ECO:0000313" key="3">
    <source>
        <dbReference type="Proteomes" id="UP000185696"/>
    </source>
</evidence>
<organism evidence="2 3">
    <name type="scientific">Actinophytocola xinjiangensis</name>
    <dbReference type="NCBI Taxonomy" id="485602"/>
    <lineage>
        <taxon>Bacteria</taxon>
        <taxon>Bacillati</taxon>
        <taxon>Actinomycetota</taxon>
        <taxon>Actinomycetes</taxon>
        <taxon>Pseudonocardiales</taxon>
        <taxon>Pseudonocardiaceae</taxon>
    </lineage>
</organism>
<dbReference type="AlphaFoldDB" id="A0A7Z0WNK5"/>